<dbReference type="InterPro" id="IPR006162">
    <property type="entry name" value="Ppantetheine_attach_site"/>
</dbReference>
<sequence>MEISEYCREHRSSNAEPDEWFQNLSLMMLSFAACTFDKLSRLQLCPVESQTQYACWLNSRLDEYLNSAGPGASLDLLNSARLENLCQRFLADSKRGNLSARTGEQLFNILIGEVDALDFIFEDEAFVGEYYHEVNQTGKAFDMLSAYLDAKAHRDPELKYLEIGAGTGATTDEVLGTIARPEVAPRYSEFYYTDISPYFISHATEKYARYPRMKYSVLNIGEDPLDQGFDEEGYDIIIAANVLHATKNLGETLANTRKLLKPNGQLIMMEMTTPLKIHTGFVFGLLPGWWLSSEEYRRDGAVIAEEQWHSILKQHGFSGSDHIFRDWESDYCHGWSIIVTSKTTPDAPVLENGLRNKYRMLTFVVDMKSSMQRQVGQCLQRDFEYAGVATDLMSLEGLYLSSDLSERDVVLLCGLDECLLYEMQEPVFQALQKILTSSRSVIWVNNTGLAHDGAPYWAMTDGLARVCRNVDLSISVATLALEWSTCEDLEKAVGRIAKFIHEIHKDSPTETMDLEWMEVKEWIEDDAAYTNLEPDDIEVRIQAIGVNFKECLTLLGRINTDRLGSEAAGYVHRIGANVQNFKVGDRVVVGTPDSYQTFVRVKEAVRLPDTISFVEAASIPTAFCTAYVSLIRTARLQKGETILIHAAAGGTGQAAVQLAQNIGADVFVTVGSQAKKKPVIEQYNIPEDHIFYSHDSSFADGIKRMTKGRGVDVILNSLSGKLLVASWESIAPFGRFVEIGRKDIDTRGHLPIYPLIKNASFAGVDLGAYIVGEAAKKGTEQLQEVFQMLKDKVIRPPYPLSKYPISQAEDAFRLLQSGKGSGKIVLEISDEAVIPIRESANGEYRFRADATYIVAGAFGGIGRQITRWMAHRGAQNLLLLSRSTLDQNTEARRMISKLKALGVYVRHASCDISELTSLDCALQTAMKTMPPIKGCFQAAMVLNDRPFSTMQYTKWNATIRPKVQGSWNLHKTLPNQMDFFVMLSSVTGIVGNPGQSNYAAGNTFQDALARYRVARGEKATALDLGIILGGGFVAENKDIYDRLGVEVPLALQRSLFRAIHQVDFTQGGSNAMVSSSQDIVTLFQQSASLQEARSIVAEALKVKVSRLLGIDVEGRTVGDRMQSFGIDSLVALELRNWISKELRADIAVFEILGDAKLSDIGKTVSVSMM</sequence>
<dbReference type="PROSITE" id="PS50075">
    <property type="entry name" value="CARRIER"/>
    <property type="match status" value="1"/>
</dbReference>
<dbReference type="SUPFAM" id="SSF50129">
    <property type="entry name" value="GroES-like"/>
    <property type="match status" value="1"/>
</dbReference>
<dbReference type="Gene3D" id="3.40.50.150">
    <property type="entry name" value="Vaccinia Virus protein VP39"/>
    <property type="match status" value="1"/>
</dbReference>
<evidence type="ECO:0000259" key="7">
    <source>
        <dbReference type="PROSITE" id="PS50075"/>
    </source>
</evidence>
<dbReference type="GO" id="GO:1901336">
    <property type="term" value="P:lactone biosynthetic process"/>
    <property type="evidence" value="ECO:0007669"/>
    <property type="project" value="UniProtKB-ARBA"/>
</dbReference>
<dbReference type="GO" id="GO:0016491">
    <property type="term" value="F:oxidoreductase activity"/>
    <property type="evidence" value="ECO:0007669"/>
    <property type="project" value="InterPro"/>
</dbReference>
<evidence type="ECO:0000256" key="4">
    <source>
        <dbReference type="ARBA" id="ARBA00022857"/>
    </source>
</evidence>
<dbReference type="SMART" id="SM00823">
    <property type="entry name" value="PKS_PP"/>
    <property type="match status" value="1"/>
</dbReference>
<organism evidence="8 9">
    <name type="scientific">Venustampulla echinocandica</name>
    <dbReference type="NCBI Taxonomy" id="2656787"/>
    <lineage>
        <taxon>Eukaryota</taxon>
        <taxon>Fungi</taxon>
        <taxon>Dikarya</taxon>
        <taxon>Ascomycota</taxon>
        <taxon>Pezizomycotina</taxon>
        <taxon>Leotiomycetes</taxon>
        <taxon>Helotiales</taxon>
        <taxon>Pleuroascaceae</taxon>
        <taxon>Venustampulla</taxon>
    </lineage>
</organism>
<dbReference type="GO" id="GO:0031177">
    <property type="term" value="F:phosphopantetheine binding"/>
    <property type="evidence" value="ECO:0007669"/>
    <property type="project" value="InterPro"/>
</dbReference>
<dbReference type="PROSITE" id="PS00156">
    <property type="entry name" value="OMPDECASE"/>
    <property type="match status" value="1"/>
</dbReference>
<evidence type="ECO:0000256" key="6">
    <source>
        <dbReference type="ARBA" id="ARBA00023315"/>
    </source>
</evidence>
<dbReference type="RefSeq" id="XP_031871713.1">
    <property type="nucleotide sequence ID" value="XM_032012020.1"/>
</dbReference>
<dbReference type="CDD" id="cd02440">
    <property type="entry name" value="AdoMet_MTases"/>
    <property type="match status" value="1"/>
</dbReference>
<dbReference type="CDD" id="cd05274">
    <property type="entry name" value="KR_FAS_SDR_x"/>
    <property type="match status" value="1"/>
</dbReference>
<dbReference type="GO" id="GO:0004590">
    <property type="term" value="F:orotidine-5'-phosphate decarboxylase activity"/>
    <property type="evidence" value="ECO:0007669"/>
    <property type="project" value="InterPro"/>
</dbReference>
<dbReference type="PROSITE" id="PS00012">
    <property type="entry name" value="PHOSPHOPANTETHEINE"/>
    <property type="match status" value="1"/>
</dbReference>
<dbReference type="GO" id="GO:0006207">
    <property type="term" value="P:'de novo' pyrimidine nucleobase biosynthetic process"/>
    <property type="evidence" value="ECO:0007669"/>
    <property type="project" value="InterPro"/>
</dbReference>
<dbReference type="Pfam" id="PF23297">
    <property type="entry name" value="ACP_SdgA_C"/>
    <property type="match status" value="1"/>
</dbReference>
<evidence type="ECO:0000256" key="5">
    <source>
        <dbReference type="ARBA" id="ARBA00023268"/>
    </source>
</evidence>
<keyword evidence="1" id="KW-0596">Phosphopantetheine</keyword>
<keyword evidence="3" id="KW-0808">Transferase</keyword>
<reference evidence="8 9" key="1">
    <citation type="journal article" date="2018" name="IMA Fungus">
        <title>IMA Genome-F 9: Draft genome sequence of Annulohypoxylon stygium, Aspergillus mulundensis, Berkeleyomyces basicola (syn. Thielaviopsis basicola), Ceratocystis smalleyi, two Cercospora beticola strains, Coleophoma cylindrospora, Fusarium fracticaudum, Phialophora cf. hyalina, and Morchella septimelata.</title>
        <authorList>
            <person name="Wingfield B.D."/>
            <person name="Bills G.F."/>
            <person name="Dong Y."/>
            <person name="Huang W."/>
            <person name="Nel W.J."/>
            <person name="Swalarsk-Parry B.S."/>
            <person name="Vaghefi N."/>
            <person name="Wilken P.M."/>
            <person name="An Z."/>
            <person name="de Beer Z.W."/>
            <person name="De Vos L."/>
            <person name="Chen L."/>
            <person name="Duong T.A."/>
            <person name="Gao Y."/>
            <person name="Hammerbacher A."/>
            <person name="Kikkert J.R."/>
            <person name="Li Y."/>
            <person name="Li H."/>
            <person name="Li K."/>
            <person name="Li Q."/>
            <person name="Liu X."/>
            <person name="Ma X."/>
            <person name="Naidoo K."/>
            <person name="Pethybridge S.J."/>
            <person name="Sun J."/>
            <person name="Steenkamp E.T."/>
            <person name="van der Nest M.A."/>
            <person name="van Wyk S."/>
            <person name="Wingfield M.J."/>
            <person name="Xiong C."/>
            <person name="Yue Q."/>
            <person name="Zhang X."/>
        </authorList>
    </citation>
    <scope>NUCLEOTIDE SEQUENCE [LARGE SCALE GENOMIC DNA]</scope>
    <source>
        <strain evidence="8 9">BP 5553</strain>
    </source>
</reference>
<dbReference type="InterPro" id="IPR036736">
    <property type="entry name" value="ACP-like_sf"/>
</dbReference>
<dbReference type="InterPro" id="IPR013217">
    <property type="entry name" value="Methyltransf_12"/>
</dbReference>
<dbReference type="PANTHER" id="PTHR45681:SF6">
    <property type="entry name" value="POLYKETIDE SYNTHASE 37"/>
    <property type="match status" value="1"/>
</dbReference>
<dbReference type="InterPro" id="IPR011032">
    <property type="entry name" value="GroES-like_sf"/>
</dbReference>
<dbReference type="SUPFAM" id="SSF51735">
    <property type="entry name" value="NAD(P)-binding Rossmann-fold domains"/>
    <property type="match status" value="2"/>
</dbReference>
<keyword evidence="9" id="KW-1185">Reference proteome</keyword>
<dbReference type="InterPro" id="IPR009081">
    <property type="entry name" value="PP-bd_ACP"/>
</dbReference>
<dbReference type="Gene3D" id="3.40.50.720">
    <property type="entry name" value="NAD(P)-binding Rossmann-like Domain"/>
    <property type="match status" value="2"/>
</dbReference>
<keyword evidence="2" id="KW-0597">Phosphoprotein</keyword>
<keyword evidence="5" id="KW-0511">Multifunctional enzyme</keyword>
<dbReference type="InterPro" id="IPR029063">
    <property type="entry name" value="SAM-dependent_MTases_sf"/>
</dbReference>
<dbReference type="EMBL" id="NPIC01000002">
    <property type="protein sequence ID" value="RDL39057.1"/>
    <property type="molecule type" value="Genomic_DNA"/>
</dbReference>
<dbReference type="InterPro" id="IPR018089">
    <property type="entry name" value="OMPdecase_AS"/>
</dbReference>
<dbReference type="Gene3D" id="1.10.1200.10">
    <property type="entry name" value="ACP-like"/>
    <property type="match status" value="1"/>
</dbReference>
<dbReference type="InterPro" id="IPR057326">
    <property type="entry name" value="KR_dom"/>
</dbReference>
<dbReference type="InterPro" id="IPR050444">
    <property type="entry name" value="Polyketide_Synthase"/>
</dbReference>
<dbReference type="CDD" id="cd05195">
    <property type="entry name" value="enoyl_red"/>
    <property type="match status" value="1"/>
</dbReference>
<dbReference type="InterPro" id="IPR013154">
    <property type="entry name" value="ADH-like_N"/>
</dbReference>
<evidence type="ECO:0000256" key="2">
    <source>
        <dbReference type="ARBA" id="ARBA00022553"/>
    </source>
</evidence>
<proteinExistence type="predicted"/>
<dbReference type="GO" id="GO:0016746">
    <property type="term" value="F:acyltransferase activity"/>
    <property type="evidence" value="ECO:0007669"/>
    <property type="project" value="UniProtKB-KW"/>
</dbReference>
<accession>A0A370TU48</accession>
<evidence type="ECO:0000256" key="1">
    <source>
        <dbReference type="ARBA" id="ARBA00022450"/>
    </source>
</evidence>
<dbReference type="Gene3D" id="3.90.180.10">
    <property type="entry name" value="Medium-chain alcohol dehydrogenases, catalytic domain"/>
    <property type="match status" value="1"/>
</dbReference>
<evidence type="ECO:0000313" key="9">
    <source>
        <dbReference type="Proteomes" id="UP000254866"/>
    </source>
</evidence>
<dbReference type="SUPFAM" id="SSF47336">
    <property type="entry name" value="ACP-like"/>
    <property type="match status" value="1"/>
</dbReference>
<dbReference type="OrthoDB" id="329835at2759"/>
<dbReference type="SMART" id="SM00829">
    <property type="entry name" value="PKS_ER"/>
    <property type="match status" value="1"/>
</dbReference>
<dbReference type="InterPro" id="IPR020843">
    <property type="entry name" value="ER"/>
</dbReference>
<comment type="caution">
    <text evidence="8">The sequence shown here is derived from an EMBL/GenBank/DDBJ whole genome shotgun (WGS) entry which is preliminary data.</text>
</comment>
<gene>
    <name evidence="8" type="ORF">BP5553_03397</name>
</gene>
<evidence type="ECO:0000313" key="8">
    <source>
        <dbReference type="EMBL" id="RDL39057.1"/>
    </source>
</evidence>
<dbReference type="AlphaFoldDB" id="A0A370TU48"/>
<dbReference type="InterPro" id="IPR020806">
    <property type="entry name" value="PKS_PP-bd"/>
</dbReference>
<name>A0A370TU48_9HELO</name>
<dbReference type="Pfam" id="PF08659">
    <property type="entry name" value="KR"/>
    <property type="match status" value="1"/>
</dbReference>
<dbReference type="STRING" id="2656787.A0A370TU48"/>
<dbReference type="Pfam" id="PF13602">
    <property type="entry name" value="ADH_zinc_N_2"/>
    <property type="match status" value="1"/>
</dbReference>
<dbReference type="InterPro" id="IPR036291">
    <property type="entry name" value="NAD(P)-bd_dom_sf"/>
</dbReference>
<protein>
    <recommendedName>
        <fullName evidence="7">Carrier domain-containing protein</fullName>
    </recommendedName>
</protein>
<feature type="domain" description="Carrier" evidence="7">
    <location>
        <begin position="1086"/>
        <end position="1168"/>
    </location>
</feature>
<dbReference type="FunFam" id="3.40.50.720:FF:000209">
    <property type="entry name" value="Polyketide synthase Pks12"/>
    <property type="match status" value="1"/>
</dbReference>
<dbReference type="SMART" id="SM00822">
    <property type="entry name" value="PKS_KR"/>
    <property type="match status" value="1"/>
</dbReference>
<keyword evidence="6" id="KW-0012">Acyltransferase</keyword>
<dbReference type="GO" id="GO:0044550">
    <property type="term" value="P:secondary metabolite biosynthetic process"/>
    <property type="evidence" value="ECO:0007669"/>
    <property type="project" value="UniProtKB-ARBA"/>
</dbReference>
<dbReference type="InterPro" id="IPR013968">
    <property type="entry name" value="PKS_KR"/>
</dbReference>
<dbReference type="Pfam" id="PF08242">
    <property type="entry name" value="Methyltransf_12"/>
    <property type="match status" value="1"/>
</dbReference>
<dbReference type="GeneID" id="43596246"/>
<evidence type="ECO:0000256" key="3">
    <source>
        <dbReference type="ARBA" id="ARBA00022679"/>
    </source>
</evidence>
<dbReference type="Proteomes" id="UP000254866">
    <property type="component" value="Unassembled WGS sequence"/>
</dbReference>
<dbReference type="SUPFAM" id="SSF53335">
    <property type="entry name" value="S-adenosyl-L-methionine-dependent methyltransferases"/>
    <property type="match status" value="1"/>
</dbReference>
<dbReference type="Pfam" id="PF08240">
    <property type="entry name" value="ADH_N"/>
    <property type="match status" value="1"/>
</dbReference>
<keyword evidence="4" id="KW-0521">NADP</keyword>
<dbReference type="PANTHER" id="PTHR45681">
    <property type="entry name" value="POLYKETIDE SYNTHASE 44-RELATED"/>
    <property type="match status" value="1"/>
</dbReference>